<gene>
    <name evidence="2" type="ORF">O6P43_002956</name>
</gene>
<reference evidence="2" key="1">
    <citation type="journal article" date="2023" name="Science">
        <title>Elucidation of the pathway for biosynthesis of saponin adjuvants from the soapbark tree.</title>
        <authorList>
            <person name="Reed J."/>
            <person name="Orme A."/>
            <person name="El-Demerdash A."/>
            <person name="Owen C."/>
            <person name="Martin L.B.B."/>
            <person name="Misra R.C."/>
            <person name="Kikuchi S."/>
            <person name="Rejzek M."/>
            <person name="Martin A.C."/>
            <person name="Harkess A."/>
            <person name="Leebens-Mack J."/>
            <person name="Louveau T."/>
            <person name="Stephenson M.J."/>
            <person name="Osbourn A."/>
        </authorList>
    </citation>
    <scope>NUCLEOTIDE SEQUENCE</scope>
    <source>
        <strain evidence="2">S10</strain>
    </source>
</reference>
<accession>A0AAD7VL83</accession>
<evidence type="ECO:0000313" key="2">
    <source>
        <dbReference type="EMBL" id="KAJ7979569.1"/>
    </source>
</evidence>
<sequence length="152" mass="17850">MDRPITVDRIYESELNALKFCKRRNPKRHQFSMYGEYKTYYPSSNPLHIEEMKVEIKKNGPPVAVIPARIEWQHMNQWIRGIYQARNSKREPRDDENGEEFDVKHVVMITGFGRDGRQFWEVQNSYGPSWGEGGFAKIGINVPKYVVAFNPN</sequence>
<dbReference type="Gene3D" id="3.90.70.10">
    <property type="entry name" value="Cysteine proteinases"/>
    <property type="match status" value="1"/>
</dbReference>
<dbReference type="Pfam" id="PF00112">
    <property type="entry name" value="Peptidase_C1"/>
    <property type="match status" value="1"/>
</dbReference>
<dbReference type="KEGG" id="qsa:O6P43_002956"/>
<organism evidence="2 3">
    <name type="scientific">Quillaja saponaria</name>
    <name type="common">Soap bark tree</name>
    <dbReference type="NCBI Taxonomy" id="32244"/>
    <lineage>
        <taxon>Eukaryota</taxon>
        <taxon>Viridiplantae</taxon>
        <taxon>Streptophyta</taxon>
        <taxon>Embryophyta</taxon>
        <taxon>Tracheophyta</taxon>
        <taxon>Spermatophyta</taxon>
        <taxon>Magnoliopsida</taxon>
        <taxon>eudicotyledons</taxon>
        <taxon>Gunneridae</taxon>
        <taxon>Pentapetalae</taxon>
        <taxon>rosids</taxon>
        <taxon>fabids</taxon>
        <taxon>Fabales</taxon>
        <taxon>Quillajaceae</taxon>
        <taxon>Quillaja</taxon>
    </lineage>
</organism>
<name>A0AAD7VL83_QUISA</name>
<evidence type="ECO:0000313" key="3">
    <source>
        <dbReference type="Proteomes" id="UP001163823"/>
    </source>
</evidence>
<protein>
    <submittedName>
        <fullName evidence="2">Cysteine proteinases superfamily protein</fullName>
    </submittedName>
</protein>
<proteinExistence type="predicted"/>
<dbReference type="AlphaFoldDB" id="A0AAD7VL83"/>
<feature type="domain" description="Peptidase C1A papain C-terminal" evidence="1">
    <location>
        <begin position="20"/>
        <end position="141"/>
    </location>
</feature>
<dbReference type="EMBL" id="JARAOO010000002">
    <property type="protein sequence ID" value="KAJ7979569.1"/>
    <property type="molecule type" value="Genomic_DNA"/>
</dbReference>
<dbReference type="SUPFAM" id="SSF54001">
    <property type="entry name" value="Cysteine proteinases"/>
    <property type="match status" value="1"/>
</dbReference>
<dbReference type="GO" id="GO:0006508">
    <property type="term" value="P:proteolysis"/>
    <property type="evidence" value="ECO:0007669"/>
    <property type="project" value="InterPro"/>
</dbReference>
<dbReference type="InterPro" id="IPR000668">
    <property type="entry name" value="Peptidase_C1A_C"/>
</dbReference>
<dbReference type="InterPro" id="IPR038765">
    <property type="entry name" value="Papain-like_cys_pep_sf"/>
</dbReference>
<dbReference type="Proteomes" id="UP001163823">
    <property type="component" value="Chromosome 2"/>
</dbReference>
<evidence type="ECO:0000259" key="1">
    <source>
        <dbReference type="Pfam" id="PF00112"/>
    </source>
</evidence>
<comment type="caution">
    <text evidence="2">The sequence shown here is derived from an EMBL/GenBank/DDBJ whole genome shotgun (WGS) entry which is preliminary data.</text>
</comment>
<keyword evidence="3" id="KW-1185">Reference proteome</keyword>
<dbReference type="GO" id="GO:0008234">
    <property type="term" value="F:cysteine-type peptidase activity"/>
    <property type="evidence" value="ECO:0007669"/>
    <property type="project" value="InterPro"/>
</dbReference>